<protein>
    <submittedName>
        <fullName evidence="1">Uncharacterized protein</fullName>
    </submittedName>
</protein>
<comment type="caution">
    <text evidence="1">The sequence shown here is derived from an EMBL/GenBank/DDBJ whole genome shotgun (WGS) entry which is preliminary data.</text>
</comment>
<evidence type="ECO:0000313" key="1">
    <source>
        <dbReference type="EMBL" id="KAJ8423210.1"/>
    </source>
</evidence>
<proteinExistence type="predicted"/>
<sequence length="164" mass="18121">MPWSHLAGPRLVVVCGPALSLLFPTALCIGCHLFRSGVHGLKDHPPRPHLLCIKQTGSQNQAGKLTNIGMTNTLRKILKDQKACHGKEEGLIQGFPITRLTLPLLRALHRFYRLSYKLRDGLGLIILPYVELEITGHFSFLGRGLPKGVPDKLILIPVRNVSPT</sequence>
<dbReference type="AlphaFoldDB" id="A0A9Q1GQC8"/>
<accession>A0A9Q1GQC8</accession>
<organism evidence="1 2">
    <name type="scientific">Carnegiea gigantea</name>
    <dbReference type="NCBI Taxonomy" id="171969"/>
    <lineage>
        <taxon>Eukaryota</taxon>
        <taxon>Viridiplantae</taxon>
        <taxon>Streptophyta</taxon>
        <taxon>Embryophyta</taxon>
        <taxon>Tracheophyta</taxon>
        <taxon>Spermatophyta</taxon>
        <taxon>Magnoliopsida</taxon>
        <taxon>eudicotyledons</taxon>
        <taxon>Gunneridae</taxon>
        <taxon>Pentapetalae</taxon>
        <taxon>Caryophyllales</taxon>
        <taxon>Cactineae</taxon>
        <taxon>Cactaceae</taxon>
        <taxon>Cactoideae</taxon>
        <taxon>Echinocereeae</taxon>
        <taxon>Carnegiea</taxon>
    </lineage>
</organism>
<evidence type="ECO:0000313" key="2">
    <source>
        <dbReference type="Proteomes" id="UP001153076"/>
    </source>
</evidence>
<reference evidence="1" key="1">
    <citation type="submission" date="2022-04" db="EMBL/GenBank/DDBJ databases">
        <title>Carnegiea gigantea Genome sequencing and assembly v2.</title>
        <authorList>
            <person name="Copetti D."/>
            <person name="Sanderson M.J."/>
            <person name="Burquez A."/>
            <person name="Wojciechowski M.F."/>
        </authorList>
    </citation>
    <scope>NUCLEOTIDE SEQUENCE</scope>
    <source>
        <strain evidence="1">SGP5-SGP5p</strain>
        <tissue evidence="1">Aerial part</tissue>
    </source>
</reference>
<dbReference type="EMBL" id="JAKOGI010002028">
    <property type="protein sequence ID" value="KAJ8423210.1"/>
    <property type="molecule type" value="Genomic_DNA"/>
</dbReference>
<dbReference type="Proteomes" id="UP001153076">
    <property type="component" value="Unassembled WGS sequence"/>
</dbReference>
<gene>
    <name evidence="1" type="ORF">Cgig2_006763</name>
</gene>
<name>A0A9Q1GQC8_9CARY</name>
<keyword evidence="2" id="KW-1185">Reference proteome</keyword>